<comment type="caution">
    <text evidence="7">The sequence shown here is derived from an EMBL/GenBank/DDBJ whole genome shotgun (WGS) entry which is preliminary data.</text>
</comment>
<accession>A0ABS3Z3E7</accession>
<dbReference type="InterPro" id="IPR050553">
    <property type="entry name" value="Thioredoxin_ResA/DsbE_sf"/>
</dbReference>
<dbReference type="CDD" id="cd02966">
    <property type="entry name" value="TlpA_like_family"/>
    <property type="match status" value="1"/>
</dbReference>
<reference evidence="7 8" key="1">
    <citation type="submission" date="2021-03" db="EMBL/GenBank/DDBJ databases">
        <title>Assistant Professor.</title>
        <authorList>
            <person name="Huq M.A."/>
        </authorList>
    </citation>
    <scope>NUCLEOTIDE SEQUENCE [LARGE SCALE GENOMIC DNA]</scope>
    <source>
        <strain evidence="7 8">MAH-29</strain>
    </source>
</reference>
<keyword evidence="5" id="KW-0732">Signal</keyword>
<dbReference type="Gene3D" id="3.40.30.10">
    <property type="entry name" value="Glutaredoxin"/>
    <property type="match status" value="1"/>
</dbReference>
<gene>
    <name evidence="7" type="ORF">J7I42_30700</name>
</gene>
<keyword evidence="2" id="KW-0201">Cytochrome c-type biogenesis</keyword>
<keyword evidence="3" id="KW-1015">Disulfide bond</keyword>
<name>A0ABS3Z3E7_9BACT</name>
<dbReference type="PROSITE" id="PS00194">
    <property type="entry name" value="THIOREDOXIN_1"/>
    <property type="match status" value="1"/>
</dbReference>
<evidence type="ECO:0000256" key="5">
    <source>
        <dbReference type="SAM" id="SignalP"/>
    </source>
</evidence>
<dbReference type="Pfam" id="PF00578">
    <property type="entry name" value="AhpC-TSA"/>
    <property type="match status" value="1"/>
</dbReference>
<dbReference type="RefSeq" id="WP_209143515.1">
    <property type="nucleotide sequence ID" value="NZ_JAGHKO010000014.1"/>
</dbReference>
<dbReference type="PROSITE" id="PS51352">
    <property type="entry name" value="THIOREDOXIN_2"/>
    <property type="match status" value="1"/>
</dbReference>
<proteinExistence type="predicted"/>
<dbReference type="InterPro" id="IPR000866">
    <property type="entry name" value="AhpC/TSA"/>
</dbReference>
<evidence type="ECO:0000256" key="4">
    <source>
        <dbReference type="ARBA" id="ARBA00023284"/>
    </source>
</evidence>
<dbReference type="PANTHER" id="PTHR42852:SF6">
    <property type="entry name" value="THIOL:DISULFIDE INTERCHANGE PROTEIN DSBE"/>
    <property type="match status" value="1"/>
</dbReference>
<evidence type="ECO:0000256" key="1">
    <source>
        <dbReference type="ARBA" id="ARBA00004196"/>
    </source>
</evidence>
<dbReference type="Proteomes" id="UP000677244">
    <property type="component" value="Unassembled WGS sequence"/>
</dbReference>
<comment type="subcellular location">
    <subcellularLocation>
        <location evidence="1">Cell envelope</location>
    </subcellularLocation>
</comment>
<organism evidence="7 8">
    <name type="scientific">Niastella soli</name>
    <dbReference type="NCBI Taxonomy" id="2821487"/>
    <lineage>
        <taxon>Bacteria</taxon>
        <taxon>Pseudomonadati</taxon>
        <taxon>Bacteroidota</taxon>
        <taxon>Chitinophagia</taxon>
        <taxon>Chitinophagales</taxon>
        <taxon>Chitinophagaceae</taxon>
        <taxon>Niastella</taxon>
    </lineage>
</organism>
<keyword evidence="8" id="KW-1185">Reference proteome</keyword>
<feature type="domain" description="Thioredoxin" evidence="6">
    <location>
        <begin position="447"/>
        <end position="590"/>
    </location>
</feature>
<sequence>MAFIYKILTGFVLIFGTAQSIVAQTGYATINGLFTEKATAEITIVEKNADKTVVLAQSFKDQAQDFFTIRFPVVEEREYMMKVLLYKQGGRRMELENALAYPVKPVAGGVQAYSIKPSVLDQSAMTGVSVIKNTKPFSTFTLTGGFRRTRIFGPLTLSKVENGQLQPVQTVTLDANKPVFHFRVPTIAEGFYYIGNLGWRKRIYAKPGDSLQLIIEGDNHELQWENVSKENDLLAQWHGLIEPITNWGYERAIINAKILNVDSFTNSYKQLQATISNFRALTKTTNPVFSGLLKTAMSVDNQYAALRLLFYAPLKNAKGYPGTPKEFRDVPAYYKDALLRNAVTSSRIMQLGEGRDYLDLLTKFSLITVDESKRERLTTAERLQVMLKAIPNDTLRAIFLNDQLKNTEVNNLSEFKAAFGSLEKYATTPEVKKRYKEVYGNFIGDTAFIGKSAWNFALPDTAGKMVSMKDFKGKVVLIDVWATWCGPCKAEFPYLREVEEEYKNNENMVFVGISTDKIEKKDSWLALIQKEKLGGVQLLDDVGKGFARKYGIAAIPRFMLIDKQGRWIEIRCPRPSAKDNLKKYLDEALAGKP</sequence>
<evidence type="ECO:0000313" key="7">
    <source>
        <dbReference type="EMBL" id="MBO9204698.1"/>
    </source>
</evidence>
<evidence type="ECO:0000256" key="2">
    <source>
        <dbReference type="ARBA" id="ARBA00022748"/>
    </source>
</evidence>
<evidence type="ECO:0000259" key="6">
    <source>
        <dbReference type="PROSITE" id="PS51352"/>
    </source>
</evidence>
<dbReference type="PANTHER" id="PTHR42852">
    <property type="entry name" value="THIOL:DISULFIDE INTERCHANGE PROTEIN DSBE"/>
    <property type="match status" value="1"/>
</dbReference>
<dbReference type="InterPro" id="IPR013766">
    <property type="entry name" value="Thioredoxin_domain"/>
</dbReference>
<dbReference type="EMBL" id="JAGHKO010000014">
    <property type="protein sequence ID" value="MBO9204698.1"/>
    <property type="molecule type" value="Genomic_DNA"/>
</dbReference>
<dbReference type="SUPFAM" id="SSF52833">
    <property type="entry name" value="Thioredoxin-like"/>
    <property type="match status" value="1"/>
</dbReference>
<dbReference type="InterPro" id="IPR036249">
    <property type="entry name" value="Thioredoxin-like_sf"/>
</dbReference>
<keyword evidence="4" id="KW-0676">Redox-active center</keyword>
<dbReference type="InterPro" id="IPR017937">
    <property type="entry name" value="Thioredoxin_CS"/>
</dbReference>
<feature type="signal peptide" evidence="5">
    <location>
        <begin position="1"/>
        <end position="23"/>
    </location>
</feature>
<protein>
    <submittedName>
        <fullName evidence="7">TlpA family protein disulfide reductase</fullName>
    </submittedName>
</protein>
<feature type="chain" id="PRO_5045443203" evidence="5">
    <location>
        <begin position="24"/>
        <end position="593"/>
    </location>
</feature>
<evidence type="ECO:0000256" key="3">
    <source>
        <dbReference type="ARBA" id="ARBA00023157"/>
    </source>
</evidence>
<evidence type="ECO:0000313" key="8">
    <source>
        <dbReference type="Proteomes" id="UP000677244"/>
    </source>
</evidence>